<reference evidence="1 2" key="1">
    <citation type="submission" date="2016-07" db="EMBL/GenBank/DDBJ databases">
        <title>Pervasive Adenine N6-methylation of Active Genes in Fungi.</title>
        <authorList>
            <consortium name="DOE Joint Genome Institute"/>
            <person name="Mondo S.J."/>
            <person name="Dannebaum R.O."/>
            <person name="Kuo R.C."/>
            <person name="Labutti K."/>
            <person name="Haridas S."/>
            <person name="Kuo A."/>
            <person name="Salamov A."/>
            <person name="Ahrendt S.R."/>
            <person name="Lipzen A."/>
            <person name="Sullivan W."/>
            <person name="Andreopoulos W.B."/>
            <person name="Clum A."/>
            <person name="Lindquist E."/>
            <person name="Daum C."/>
            <person name="Ramamoorthy G.K."/>
            <person name="Gryganskyi A."/>
            <person name="Culley D."/>
            <person name="Magnuson J.K."/>
            <person name="James T.Y."/>
            <person name="O'Malley M.A."/>
            <person name="Stajich J.E."/>
            <person name="Spatafora J.W."/>
            <person name="Visel A."/>
            <person name="Grigoriev I.V."/>
        </authorList>
    </citation>
    <scope>NUCLEOTIDE SEQUENCE [LARGE SCALE GENOMIC DNA]</scope>
    <source>
        <strain evidence="1 2">CBS 931.73</strain>
    </source>
</reference>
<dbReference type="EMBL" id="MCFE01000015">
    <property type="protein sequence ID" value="ORY06627.1"/>
    <property type="molecule type" value="Genomic_DNA"/>
</dbReference>
<organism evidence="1 2">
    <name type="scientific">Basidiobolus meristosporus CBS 931.73</name>
    <dbReference type="NCBI Taxonomy" id="1314790"/>
    <lineage>
        <taxon>Eukaryota</taxon>
        <taxon>Fungi</taxon>
        <taxon>Fungi incertae sedis</taxon>
        <taxon>Zoopagomycota</taxon>
        <taxon>Entomophthoromycotina</taxon>
        <taxon>Basidiobolomycetes</taxon>
        <taxon>Basidiobolales</taxon>
        <taxon>Basidiobolaceae</taxon>
        <taxon>Basidiobolus</taxon>
    </lineage>
</organism>
<evidence type="ECO:0000313" key="2">
    <source>
        <dbReference type="Proteomes" id="UP000193498"/>
    </source>
</evidence>
<sequence>MEVDTLALPCRSRHVRKESPKRFSWNTKTRSPSHWQPPIVRLIRYSLSSTPACRRSCYASSPGKFPLPTERISFM</sequence>
<dbReference type="InParanoid" id="A0A1Y1Z9C8"/>
<gene>
    <name evidence="1" type="ORF">K493DRAFT_18714</name>
</gene>
<proteinExistence type="predicted"/>
<protein>
    <submittedName>
        <fullName evidence="1">Uncharacterized protein</fullName>
    </submittedName>
</protein>
<evidence type="ECO:0000313" key="1">
    <source>
        <dbReference type="EMBL" id="ORY06627.1"/>
    </source>
</evidence>
<comment type="caution">
    <text evidence="1">The sequence shown here is derived from an EMBL/GenBank/DDBJ whole genome shotgun (WGS) entry which is preliminary data.</text>
</comment>
<keyword evidence="2" id="KW-1185">Reference proteome</keyword>
<name>A0A1Y1Z9C8_9FUNG</name>
<accession>A0A1Y1Z9C8</accession>
<dbReference type="Proteomes" id="UP000193498">
    <property type="component" value="Unassembled WGS sequence"/>
</dbReference>
<dbReference type="AlphaFoldDB" id="A0A1Y1Z9C8"/>